<dbReference type="Proteomes" id="UP000019102">
    <property type="component" value="Unassembled WGS sequence"/>
</dbReference>
<evidence type="ECO:0000313" key="2">
    <source>
        <dbReference type="Proteomes" id="UP000019102"/>
    </source>
</evidence>
<sequence>MGILYFAPPPSLVTEEVEVIENEEDLNNEKTLKNISIDTDKNNKVSIDDLLTDLNIKF</sequence>
<dbReference type="AlphaFoldDB" id="W4VII4"/>
<reference evidence="1 2" key="1">
    <citation type="journal article" date="2014" name="Genome Announc.">
        <title>Draft Genome Sequence of the Boron-Tolerant and Moderately Halotolerant Bacterium Gracilibacillus boraciitolerans JCM 21714T.</title>
        <authorList>
            <person name="Ahmed I."/>
            <person name="Oshima K."/>
            <person name="Suda W."/>
            <person name="Kitamura K."/>
            <person name="Iida T."/>
            <person name="Ohmori Y."/>
            <person name="Fujiwara T."/>
            <person name="Hattori M."/>
            <person name="Ohkuma M."/>
        </authorList>
    </citation>
    <scope>NUCLEOTIDE SEQUENCE [LARGE SCALE GENOMIC DNA]</scope>
    <source>
        <strain evidence="1 2">JCM 21714</strain>
    </source>
</reference>
<dbReference type="EMBL" id="BAVS01000008">
    <property type="protein sequence ID" value="GAE92951.1"/>
    <property type="molecule type" value="Genomic_DNA"/>
</dbReference>
<dbReference type="InterPro" id="IPR018247">
    <property type="entry name" value="EF_Hand_1_Ca_BS"/>
</dbReference>
<dbReference type="STRING" id="1298598.JCM21714_1980"/>
<organism evidence="1 2">
    <name type="scientific">Gracilibacillus boraciitolerans JCM 21714</name>
    <dbReference type="NCBI Taxonomy" id="1298598"/>
    <lineage>
        <taxon>Bacteria</taxon>
        <taxon>Bacillati</taxon>
        <taxon>Bacillota</taxon>
        <taxon>Bacilli</taxon>
        <taxon>Bacillales</taxon>
        <taxon>Bacillaceae</taxon>
        <taxon>Gracilibacillus</taxon>
    </lineage>
</organism>
<gene>
    <name evidence="1" type="ORF">JCM21714_1980</name>
</gene>
<evidence type="ECO:0000313" key="1">
    <source>
        <dbReference type="EMBL" id="GAE92951.1"/>
    </source>
</evidence>
<evidence type="ECO:0008006" key="3">
    <source>
        <dbReference type="Google" id="ProtNLM"/>
    </source>
</evidence>
<dbReference type="PROSITE" id="PS00018">
    <property type="entry name" value="EF_HAND_1"/>
    <property type="match status" value="1"/>
</dbReference>
<protein>
    <recommendedName>
        <fullName evidence="3">EF-hand domain-containing protein</fullName>
    </recommendedName>
</protein>
<proteinExistence type="predicted"/>
<keyword evidence="2" id="KW-1185">Reference proteome</keyword>
<accession>W4VII4</accession>
<name>W4VII4_9BACI</name>
<comment type="caution">
    <text evidence="1">The sequence shown here is derived from an EMBL/GenBank/DDBJ whole genome shotgun (WGS) entry which is preliminary data.</text>
</comment>